<keyword evidence="2" id="KW-0378">Hydrolase</keyword>
<dbReference type="GO" id="GO:0000981">
    <property type="term" value="F:DNA-binding transcription factor activity, RNA polymerase II-specific"/>
    <property type="evidence" value="ECO:0007669"/>
    <property type="project" value="InterPro"/>
</dbReference>
<dbReference type="GO" id="GO:0008270">
    <property type="term" value="F:zinc ion binding"/>
    <property type="evidence" value="ECO:0007669"/>
    <property type="project" value="InterPro"/>
</dbReference>
<keyword evidence="3" id="KW-0539">Nucleus</keyword>
<comment type="similarity">
    <text evidence="1">Belongs to the Nth/MutY family.</text>
</comment>
<organism evidence="6 7">
    <name type="scientific">Metarhizium robertsii</name>
    <dbReference type="NCBI Taxonomy" id="568076"/>
    <lineage>
        <taxon>Eukaryota</taxon>
        <taxon>Fungi</taxon>
        <taxon>Dikarya</taxon>
        <taxon>Ascomycota</taxon>
        <taxon>Pezizomycotina</taxon>
        <taxon>Sordariomycetes</taxon>
        <taxon>Hypocreomycetidae</taxon>
        <taxon>Hypocreales</taxon>
        <taxon>Clavicipitaceae</taxon>
        <taxon>Metarhizium</taxon>
    </lineage>
</organism>
<evidence type="ECO:0000313" key="6">
    <source>
        <dbReference type="EMBL" id="EXU94961.1"/>
    </source>
</evidence>
<dbReference type="EMBL" id="JELW01000121">
    <property type="protein sequence ID" value="EXU94961.1"/>
    <property type="molecule type" value="Genomic_DNA"/>
</dbReference>
<dbReference type="Pfam" id="PF00172">
    <property type="entry name" value="Zn_clus"/>
    <property type="match status" value="1"/>
</dbReference>
<sequence length="431" mass="48702">MGWKRRRVGYNGQEPRLLLPAQSQDRQVGSKNATPLPSSRKRMVKSACLACQKQKTKCSGERPKCASCASQGACCLYNTDMSDETHTQALKRKYDELQASNTAYKEIYGTLKVAPKADAETLFEQIRGGRDVETLVRRIEEGNLLLQPDMKKKGSFSSPCFRQLLSWKLYLPGLCQNRLPDDIDHSTTLTLPPRPLDAYMSHSKDDMWTQIGWTKAHIRHLIDVIFIWDYLPFSLFCYDHFLHSFYSDSTRFCSSALVCALLALASRIVNEDKDDHKILPSGWIGSRIFFDKATEKLQQSSPKTLPDTQAIGILSLYHLRCGQEIKAQECSDTFVATIAEVCVHEPLMDKDKEQYTTVRDTTYCGAVSLSRILLITTGQIFNMRNPGPHTHTSILDKLPSAMEMSDRRVSYILPLTTGVDGPQLGSLQFRE</sequence>
<keyword evidence="4" id="KW-0326">Glycosidase</keyword>
<dbReference type="InterPro" id="IPR036864">
    <property type="entry name" value="Zn2-C6_fun-type_DNA-bd_sf"/>
</dbReference>
<dbReference type="AlphaFoldDB" id="A0A0A1UMD8"/>
<dbReference type="HOGENOM" id="CLU_052294_0_0_1"/>
<comment type="caution">
    <text evidence="6">The sequence shown here is derived from an EMBL/GenBank/DDBJ whole genome shotgun (WGS) entry which is preliminary data.</text>
</comment>
<evidence type="ECO:0000256" key="4">
    <source>
        <dbReference type="ARBA" id="ARBA00023295"/>
    </source>
</evidence>
<evidence type="ECO:0000256" key="3">
    <source>
        <dbReference type="ARBA" id="ARBA00023242"/>
    </source>
</evidence>
<evidence type="ECO:0000256" key="1">
    <source>
        <dbReference type="ARBA" id="ARBA00008343"/>
    </source>
</evidence>
<accession>A0A0A1UMD8</accession>
<dbReference type="SUPFAM" id="SSF57701">
    <property type="entry name" value="Zn2/Cys6 DNA-binding domain"/>
    <property type="match status" value="1"/>
</dbReference>
<dbReference type="CDD" id="cd00067">
    <property type="entry name" value="GAL4"/>
    <property type="match status" value="1"/>
</dbReference>
<protein>
    <submittedName>
        <fullName evidence="6">Zn(2)-Cys(6) zinc finger domain protein</fullName>
    </submittedName>
</protein>
<gene>
    <name evidence="6" type="ORF">X797_011959</name>
</gene>
<evidence type="ECO:0000256" key="2">
    <source>
        <dbReference type="ARBA" id="ARBA00022801"/>
    </source>
</evidence>
<dbReference type="InterPro" id="IPR001138">
    <property type="entry name" value="Zn2Cys6_DnaBD"/>
</dbReference>
<dbReference type="GO" id="GO:0016798">
    <property type="term" value="F:hydrolase activity, acting on glycosyl bonds"/>
    <property type="evidence" value="ECO:0007669"/>
    <property type="project" value="UniProtKB-KW"/>
</dbReference>
<proteinExistence type="inferred from homology"/>
<dbReference type="PROSITE" id="PS00764">
    <property type="entry name" value="ENDONUCLEASE_III_1"/>
    <property type="match status" value="1"/>
</dbReference>
<dbReference type="SMART" id="SM00066">
    <property type="entry name" value="GAL4"/>
    <property type="match status" value="1"/>
</dbReference>
<dbReference type="Proteomes" id="UP000030151">
    <property type="component" value="Unassembled WGS sequence"/>
</dbReference>
<feature type="domain" description="Zn(2)-C6 fungal-type" evidence="5">
    <location>
        <begin position="47"/>
        <end position="77"/>
    </location>
</feature>
<dbReference type="PANTHER" id="PTHR47256:SF1">
    <property type="entry name" value="ZN(II)2CYS6 TRANSCRIPTION FACTOR (EUROFUNG)"/>
    <property type="match status" value="1"/>
</dbReference>
<evidence type="ECO:0000259" key="5">
    <source>
        <dbReference type="PROSITE" id="PS50048"/>
    </source>
</evidence>
<dbReference type="InterPro" id="IPR004035">
    <property type="entry name" value="Endouclease-III_FeS-bd_BS"/>
</dbReference>
<dbReference type="PROSITE" id="PS50048">
    <property type="entry name" value="ZN2_CY6_FUNGAL_2"/>
    <property type="match status" value="1"/>
</dbReference>
<dbReference type="InterPro" id="IPR053187">
    <property type="entry name" value="Notoamide_regulator"/>
</dbReference>
<dbReference type="PANTHER" id="PTHR47256">
    <property type="entry name" value="ZN(II)2CYS6 TRANSCRIPTION FACTOR (EUROFUNG)-RELATED"/>
    <property type="match status" value="1"/>
</dbReference>
<name>A0A0A1UMD8_9HYPO</name>
<feature type="non-terminal residue" evidence="6">
    <location>
        <position position="431"/>
    </location>
</feature>
<reference evidence="6 7" key="1">
    <citation type="submission" date="2014-02" db="EMBL/GenBank/DDBJ databases">
        <title>The genome sequence of the entomopathogenic fungus Metarhizium robertsii ARSEF 2575.</title>
        <authorList>
            <person name="Giuliano Garisto Donzelli B."/>
            <person name="Roe B.A."/>
            <person name="Macmil S.L."/>
            <person name="Krasnoff S.B."/>
            <person name="Gibson D.M."/>
        </authorList>
    </citation>
    <scope>NUCLEOTIDE SEQUENCE [LARGE SCALE GENOMIC DNA]</scope>
    <source>
        <strain evidence="6 7">ARSEF 2575</strain>
    </source>
</reference>
<dbReference type="Gene3D" id="4.10.240.10">
    <property type="entry name" value="Zn(2)-C6 fungal-type DNA-binding domain"/>
    <property type="match status" value="1"/>
</dbReference>
<evidence type="ECO:0000313" key="7">
    <source>
        <dbReference type="Proteomes" id="UP000030151"/>
    </source>
</evidence>
<dbReference type="eggNOG" id="ENOG502SFEH">
    <property type="taxonomic scope" value="Eukaryota"/>
</dbReference>